<dbReference type="GO" id="GO:0004843">
    <property type="term" value="F:cysteine-type deubiquitinase activity"/>
    <property type="evidence" value="ECO:0007669"/>
    <property type="project" value="TreeGrafter"/>
</dbReference>
<dbReference type="Pfam" id="PF02338">
    <property type="entry name" value="OTU"/>
    <property type="match status" value="1"/>
</dbReference>
<dbReference type="Gene3D" id="3.90.70.80">
    <property type="match status" value="1"/>
</dbReference>
<dbReference type="Pfam" id="PF02810">
    <property type="entry name" value="SEC-C"/>
    <property type="match status" value="1"/>
</dbReference>
<dbReference type="SUPFAM" id="SSF103642">
    <property type="entry name" value="Sec-C motif"/>
    <property type="match status" value="1"/>
</dbReference>
<gene>
    <name evidence="3" type="ORF">PSNMU_V1.4_AUG-EV-PASAV3_0089370</name>
</gene>
<dbReference type="CDD" id="cd22771">
    <property type="entry name" value="OTU_plant_OTU7-like"/>
    <property type="match status" value="1"/>
</dbReference>
<feature type="compositionally biased region" description="Basic residues" evidence="1">
    <location>
        <begin position="1"/>
        <end position="17"/>
    </location>
</feature>
<protein>
    <recommendedName>
        <fullName evidence="2">OTU domain-containing protein</fullName>
    </recommendedName>
</protein>
<dbReference type="PANTHER" id="PTHR12419:SF7">
    <property type="entry name" value="OTU DOMAIN-CONTAINING PROTEIN 3"/>
    <property type="match status" value="1"/>
</dbReference>
<evidence type="ECO:0000256" key="1">
    <source>
        <dbReference type="SAM" id="MobiDB-lite"/>
    </source>
</evidence>
<dbReference type="PROSITE" id="PS50802">
    <property type="entry name" value="OTU"/>
    <property type="match status" value="1"/>
</dbReference>
<evidence type="ECO:0000313" key="3">
    <source>
        <dbReference type="EMBL" id="VEU41988.1"/>
    </source>
</evidence>
<evidence type="ECO:0000313" key="4">
    <source>
        <dbReference type="Proteomes" id="UP000291116"/>
    </source>
</evidence>
<dbReference type="GO" id="GO:0016579">
    <property type="term" value="P:protein deubiquitination"/>
    <property type="evidence" value="ECO:0007669"/>
    <property type="project" value="TreeGrafter"/>
</dbReference>
<reference evidence="3 4" key="1">
    <citation type="submission" date="2019-01" db="EMBL/GenBank/DDBJ databases">
        <authorList>
            <person name="Ferrante I. M."/>
        </authorList>
    </citation>
    <scope>NUCLEOTIDE SEQUENCE [LARGE SCALE GENOMIC DNA]</scope>
    <source>
        <strain evidence="3 4">B856</strain>
    </source>
</reference>
<proteinExistence type="predicted"/>
<feature type="domain" description="OTU" evidence="2">
    <location>
        <begin position="79"/>
        <end position="215"/>
    </location>
</feature>
<sequence>MGKGPNKKRNKTTKRGKGCYQSTDDGEEQPPSIGRRCQKSNKRRDNNQQQKNGNYNRGDNDYDTDDCKKLRKTLNADGLEIVEMSADGNCLFRSLSDQLFGDYGKMHYDVRAVVCDFMEQNKADFQVFLVFEDEDDEDQCEEDARDFDHYVGNMREQGQWGGNLEVVAAARLYRITVYSETMAAFTIDHGESKSMGPDLLVSYHDNDHYNSVRNKLHPPKLVRNGMLPMNDILSNKIHTKNTNIYETTHQGSHEIECITTSFSALPLSDKREEETEKNTIKNVKRNAPCPCGSGLRYKKCCLARQKHATRVERLRVKRQDEEESLPAETEEERSHGMFRVVAI</sequence>
<dbReference type="InterPro" id="IPR004027">
    <property type="entry name" value="SEC_C_motif"/>
</dbReference>
<dbReference type="AlphaFoldDB" id="A0A448ZIV8"/>
<dbReference type="PANTHER" id="PTHR12419">
    <property type="entry name" value="OTU DOMAIN CONTAINING PROTEIN"/>
    <property type="match status" value="1"/>
</dbReference>
<feature type="compositionally biased region" description="Low complexity" evidence="1">
    <location>
        <begin position="47"/>
        <end position="57"/>
    </location>
</feature>
<dbReference type="OrthoDB" id="415023at2759"/>
<accession>A0A448ZIV8</accession>
<keyword evidence="4" id="KW-1185">Reference proteome</keyword>
<dbReference type="Proteomes" id="UP000291116">
    <property type="component" value="Unassembled WGS sequence"/>
</dbReference>
<name>A0A448ZIV8_9STRA</name>
<feature type="region of interest" description="Disordered" evidence="1">
    <location>
        <begin position="1"/>
        <end position="62"/>
    </location>
</feature>
<dbReference type="Gene3D" id="3.10.450.50">
    <property type="match status" value="1"/>
</dbReference>
<organism evidence="3 4">
    <name type="scientific">Pseudo-nitzschia multistriata</name>
    <dbReference type="NCBI Taxonomy" id="183589"/>
    <lineage>
        <taxon>Eukaryota</taxon>
        <taxon>Sar</taxon>
        <taxon>Stramenopiles</taxon>
        <taxon>Ochrophyta</taxon>
        <taxon>Bacillariophyta</taxon>
        <taxon>Bacillariophyceae</taxon>
        <taxon>Bacillariophycidae</taxon>
        <taxon>Bacillariales</taxon>
        <taxon>Bacillariaceae</taxon>
        <taxon>Pseudo-nitzschia</taxon>
    </lineage>
</organism>
<dbReference type="EMBL" id="CAACVS010000402">
    <property type="protein sequence ID" value="VEU41988.1"/>
    <property type="molecule type" value="Genomic_DNA"/>
</dbReference>
<dbReference type="InterPro" id="IPR003323">
    <property type="entry name" value="OTU_dom"/>
</dbReference>
<evidence type="ECO:0000259" key="2">
    <source>
        <dbReference type="PROSITE" id="PS50802"/>
    </source>
</evidence>
<dbReference type="InterPro" id="IPR050704">
    <property type="entry name" value="Peptidase_C85-like"/>
</dbReference>
<dbReference type="SUPFAM" id="SSF54001">
    <property type="entry name" value="Cysteine proteinases"/>
    <property type="match status" value="1"/>
</dbReference>
<dbReference type="InterPro" id="IPR038765">
    <property type="entry name" value="Papain-like_cys_pep_sf"/>
</dbReference>